<name>A0A926XVK8_9BACT</name>
<feature type="transmembrane region" description="Helical" evidence="1">
    <location>
        <begin position="126"/>
        <end position="143"/>
    </location>
</feature>
<protein>
    <submittedName>
        <fullName evidence="2">Uncharacterized protein</fullName>
    </submittedName>
</protein>
<feature type="transmembrane region" description="Helical" evidence="1">
    <location>
        <begin position="71"/>
        <end position="89"/>
    </location>
</feature>
<keyword evidence="3" id="KW-1185">Reference proteome</keyword>
<dbReference type="AlphaFoldDB" id="A0A926XVK8"/>
<evidence type="ECO:0000313" key="3">
    <source>
        <dbReference type="Proteomes" id="UP000598820"/>
    </source>
</evidence>
<sequence length="194" mass="22585">MEFDELQKIWDSQTKEPLWVINEEALNRHILAQKSQVHHITNKSELVLTYVYIVAGFSLFGVNIVNNSANLFMYLLAGWTLATGLYSLISRIQRLKREHEFIDRSMLGELKHALSIATYQVRLSRLMRWNMLPIITFCLIGVWESGKSVWQVLGLLLLFGAAYFVSGWEHSIYKGKKRELEKLQKKLQEEVVTQ</sequence>
<feature type="transmembrane region" description="Helical" evidence="1">
    <location>
        <begin position="149"/>
        <end position="168"/>
    </location>
</feature>
<accession>A0A926XVK8</accession>
<dbReference type="RefSeq" id="WP_190887007.1">
    <property type="nucleotide sequence ID" value="NZ_JACWZY010000007.1"/>
</dbReference>
<reference evidence="2" key="1">
    <citation type="submission" date="2020-09" db="EMBL/GenBank/DDBJ databases">
        <authorList>
            <person name="Kim M.K."/>
        </authorList>
    </citation>
    <scope>NUCLEOTIDE SEQUENCE</scope>
    <source>
        <strain evidence="2">BT702</strain>
    </source>
</reference>
<dbReference type="Proteomes" id="UP000598820">
    <property type="component" value="Unassembled WGS sequence"/>
</dbReference>
<evidence type="ECO:0000256" key="1">
    <source>
        <dbReference type="SAM" id="Phobius"/>
    </source>
</evidence>
<feature type="transmembrane region" description="Helical" evidence="1">
    <location>
        <begin position="46"/>
        <end position="65"/>
    </location>
</feature>
<keyword evidence="1" id="KW-1133">Transmembrane helix</keyword>
<proteinExistence type="predicted"/>
<gene>
    <name evidence="2" type="ORF">IC229_10945</name>
</gene>
<evidence type="ECO:0000313" key="2">
    <source>
        <dbReference type="EMBL" id="MBD2701154.1"/>
    </source>
</evidence>
<comment type="caution">
    <text evidence="2">The sequence shown here is derived from an EMBL/GenBank/DDBJ whole genome shotgun (WGS) entry which is preliminary data.</text>
</comment>
<keyword evidence="1" id="KW-0472">Membrane</keyword>
<keyword evidence="1" id="KW-0812">Transmembrane</keyword>
<dbReference type="EMBL" id="JACWZY010000007">
    <property type="protein sequence ID" value="MBD2701154.1"/>
    <property type="molecule type" value="Genomic_DNA"/>
</dbReference>
<organism evidence="2 3">
    <name type="scientific">Spirosoma profusum</name>
    <dbReference type="NCBI Taxonomy" id="2771354"/>
    <lineage>
        <taxon>Bacteria</taxon>
        <taxon>Pseudomonadati</taxon>
        <taxon>Bacteroidota</taxon>
        <taxon>Cytophagia</taxon>
        <taxon>Cytophagales</taxon>
        <taxon>Cytophagaceae</taxon>
        <taxon>Spirosoma</taxon>
    </lineage>
</organism>